<dbReference type="PIRSF" id="PIRSF037112">
    <property type="entry name" value="Antirestriction_ArdC"/>
    <property type="match status" value="1"/>
</dbReference>
<dbReference type="AlphaFoldDB" id="A0A1A7C9T4"/>
<comment type="caution">
    <text evidence="3">The sequence shown here is derived from an EMBL/GenBank/DDBJ whole genome shotgun (WGS) entry which is preliminary data.</text>
</comment>
<evidence type="ECO:0000259" key="1">
    <source>
        <dbReference type="Pfam" id="PF08401"/>
    </source>
</evidence>
<dbReference type="OrthoDB" id="784829at2"/>
<gene>
    <name evidence="3" type="ORF">ASR47_102344</name>
</gene>
<keyword evidence="4" id="KW-1185">Reference proteome</keyword>
<dbReference type="RefSeq" id="WP_150127672.1">
    <property type="nucleotide sequence ID" value="NZ_LOCQ01000040.1"/>
</dbReference>
<feature type="domain" description="Polyvalent protein metallopeptidase" evidence="2">
    <location>
        <begin position="148"/>
        <end position="272"/>
    </location>
</feature>
<evidence type="ECO:0000259" key="2">
    <source>
        <dbReference type="Pfam" id="PF18818"/>
    </source>
</evidence>
<dbReference type="InterPro" id="IPR013610">
    <property type="entry name" value="ArdC_N"/>
</dbReference>
<protein>
    <submittedName>
        <fullName evidence="3">Antirestriction protein ArdC</fullName>
    </submittedName>
</protein>
<dbReference type="InterPro" id="IPR017113">
    <property type="entry name" value="Antirestriction_ArdC"/>
</dbReference>
<feature type="domain" description="N-terminal" evidence="1">
    <location>
        <begin position="7"/>
        <end position="110"/>
    </location>
</feature>
<accession>A0A1A7C9T4</accession>
<evidence type="ECO:0000313" key="4">
    <source>
        <dbReference type="Proteomes" id="UP000092713"/>
    </source>
</evidence>
<proteinExistence type="predicted"/>
<name>A0A1A7C9T4_9BURK</name>
<dbReference type="EMBL" id="LOCQ01000040">
    <property type="protein sequence ID" value="OBV41073.1"/>
    <property type="molecule type" value="Genomic_DNA"/>
</dbReference>
<dbReference type="Pfam" id="PF18818">
    <property type="entry name" value="MPTase-PolyVal"/>
    <property type="match status" value="1"/>
</dbReference>
<evidence type="ECO:0000313" key="3">
    <source>
        <dbReference type="EMBL" id="OBV41073.1"/>
    </source>
</evidence>
<organism evidence="3 4">
    <name type="scientific">Janthinobacterium psychrotolerans</name>
    <dbReference type="NCBI Taxonomy" id="1747903"/>
    <lineage>
        <taxon>Bacteria</taxon>
        <taxon>Pseudomonadati</taxon>
        <taxon>Pseudomonadota</taxon>
        <taxon>Betaproteobacteria</taxon>
        <taxon>Burkholderiales</taxon>
        <taxon>Oxalobacteraceae</taxon>
        <taxon>Janthinobacterium</taxon>
    </lineage>
</organism>
<dbReference type="InterPro" id="IPR041459">
    <property type="entry name" value="MPTase-PolyVal"/>
</dbReference>
<reference evidence="3 4" key="1">
    <citation type="submission" date="2016-04" db="EMBL/GenBank/DDBJ databases">
        <title>Draft genome sequence of Janthinobacterium psychrotolerans sp. nov., isolated from freshwater sediments in Denmark.</title>
        <authorList>
            <person name="Gong X."/>
            <person name="Skrivergaard S."/>
            <person name="Korsgaard B.S."/>
            <person name="Schreiber L."/>
            <person name="Marshall I.P."/>
            <person name="Finster K."/>
            <person name="Schramm A."/>
        </authorList>
    </citation>
    <scope>NUCLEOTIDE SEQUENCE [LARGE SCALE GENOMIC DNA]</scope>
    <source>
        <strain evidence="3 4">S3-2</strain>
    </source>
</reference>
<dbReference type="Pfam" id="PF08401">
    <property type="entry name" value="ArdcN"/>
    <property type="match status" value="1"/>
</dbReference>
<dbReference type="GO" id="GO:0003697">
    <property type="term" value="F:single-stranded DNA binding"/>
    <property type="evidence" value="ECO:0007669"/>
    <property type="project" value="InterPro"/>
</dbReference>
<dbReference type="Proteomes" id="UP000092713">
    <property type="component" value="Unassembled WGS sequence"/>
</dbReference>
<sequence>MKKGSNYCDDVANQLITLLERGTAPWQKPWAPSSRGTTPYNIASGRRYKGINSLNLMAQPYEDPRWMTFKQANFKGARIRKNERGTAIRRWIFSETTASEDSDDFPASDNAQPAGQKPKMYFTTVFNAEQVSGLDPLQPAQLEFDPIERAERILWQSGATIKHDQRDQAYYDVVDDEMHLPPRRQFNSAIEYYAVAMHELGHWSGHSSRLNRDLFHPFGSQEYAYEELCAEIASMMLGDELALGHDPSQHAAYVGSWIKVIRDDSKAIFRACNAAEKICTFVLELGNSEGEIADERSLSGIEINDLSYQKSSGRQSAR</sequence>